<accession>A0ABT6ZAX7</accession>
<dbReference type="InterPro" id="IPR036388">
    <property type="entry name" value="WH-like_DNA-bd_sf"/>
</dbReference>
<dbReference type="InterPro" id="IPR011991">
    <property type="entry name" value="ArsR-like_HTH"/>
</dbReference>
<feature type="region of interest" description="Disordered" evidence="4">
    <location>
        <begin position="90"/>
        <end position="148"/>
    </location>
</feature>
<feature type="domain" description="HTH arsR-type" evidence="5">
    <location>
        <begin position="1"/>
        <end position="90"/>
    </location>
</feature>
<keyword evidence="2" id="KW-0238">DNA-binding</keyword>
<dbReference type="InterPro" id="IPR036390">
    <property type="entry name" value="WH_DNA-bd_sf"/>
</dbReference>
<dbReference type="PRINTS" id="PR00778">
    <property type="entry name" value="HTHARSR"/>
</dbReference>
<gene>
    <name evidence="6" type="ORF">QNI14_02475</name>
</gene>
<evidence type="ECO:0000259" key="5">
    <source>
        <dbReference type="PROSITE" id="PS50987"/>
    </source>
</evidence>
<dbReference type="Gene3D" id="1.10.10.10">
    <property type="entry name" value="Winged helix-like DNA-binding domain superfamily/Winged helix DNA-binding domain"/>
    <property type="match status" value="1"/>
</dbReference>
<evidence type="ECO:0000256" key="2">
    <source>
        <dbReference type="ARBA" id="ARBA00023125"/>
    </source>
</evidence>
<keyword evidence="3" id="KW-0804">Transcription</keyword>
<name>A0ABT6ZAX7_9MICO</name>
<organism evidence="6 7">
    <name type="scientific">Microbacterium dauci</name>
    <dbReference type="NCBI Taxonomy" id="3048008"/>
    <lineage>
        <taxon>Bacteria</taxon>
        <taxon>Bacillati</taxon>
        <taxon>Actinomycetota</taxon>
        <taxon>Actinomycetes</taxon>
        <taxon>Micrococcales</taxon>
        <taxon>Microbacteriaceae</taxon>
        <taxon>Microbacterium</taxon>
    </lineage>
</organism>
<sequence length="148" mass="16533">MHPFEVMAEPVRRRIVEILASGEHTAGEVAAAITHEFRISRTAVSKHARILRDAEFIDIKADLQWRWYFLTEGGLELLEAEVAELRRRMSGGVGTDPFGRGRRDPLHGFPPAPRKGPGRPPRRGTRGRQTTSHVASQPDLGLYPVPPL</sequence>
<evidence type="ECO:0000313" key="6">
    <source>
        <dbReference type="EMBL" id="MDJ1113314.1"/>
    </source>
</evidence>
<dbReference type="SMART" id="SM00418">
    <property type="entry name" value="HTH_ARSR"/>
    <property type="match status" value="1"/>
</dbReference>
<dbReference type="Pfam" id="PF12840">
    <property type="entry name" value="HTH_20"/>
    <property type="match status" value="1"/>
</dbReference>
<dbReference type="InterPro" id="IPR001845">
    <property type="entry name" value="HTH_ArsR_DNA-bd_dom"/>
</dbReference>
<evidence type="ECO:0000256" key="3">
    <source>
        <dbReference type="ARBA" id="ARBA00023163"/>
    </source>
</evidence>
<proteinExistence type="predicted"/>
<comment type="caution">
    <text evidence="6">The sequence shown here is derived from an EMBL/GenBank/DDBJ whole genome shotgun (WGS) entry which is preliminary data.</text>
</comment>
<dbReference type="PROSITE" id="PS50987">
    <property type="entry name" value="HTH_ARSR_2"/>
    <property type="match status" value="1"/>
</dbReference>
<dbReference type="CDD" id="cd00090">
    <property type="entry name" value="HTH_ARSR"/>
    <property type="match status" value="1"/>
</dbReference>
<evidence type="ECO:0000256" key="4">
    <source>
        <dbReference type="SAM" id="MobiDB-lite"/>
    </source>
</evidence>
<protein>
    <submittedName>
        <fullName evidence="6">Metalloregulator ArsR/SmtB family transcription factor</fullName>
    </submittedName>
</protein>
<feature type="compositionally biased region" description="Basic residues" evidence="4">
    <location>
        <begin position="116"/>
        <end position="126"/>
    </location>
</feature>
<keyword evidence="1" id="KW-0805">Transcription regulation</keyword>
<dbReference type="PANTHER" id="PTHR33154">
    <property type="entry name" value="TRANSCRIPTIONAL REGULATOR, ARSR FAMILY"/>
    <property type="match status" value="1"/>
</dbReference>
<keyword evidence="7" id="KW-1185">Reference proteome</keyword>
<dbReference type="EMBL" id="JASJND010000001">
    <property type="protein sequence ID" value="MDJ1113314.1"/>
    <property type="molecule type" value="Genomic_DNA"/>
</dbReference>
<dbReference type="InterPro" id="IPR051081">
    <property type="entry name" value="HTH_MetalResp_TranReg"/>
</dbReference>
<dbReference type="Proteomes" id="UP001321481">
    <property type="component" value="Unassembled WGS sequence"/>
</dbReference>
<dbReference type="RefSeq" id="WP_283714599.1">
    <property type="nucleotide sequence ID" value="NZ_JASJND010000001.1"/>
</dbReference>
<dbReference type="PANTHER" id="PTHR33154:SF33">
    <property type="entry name" value="TRANSCRIPTIONAL REPRESSOR SDPR"/>
    <property type="match status" value="1"/>
</dbReference>
<evidence type="ECO:0000256" key="1">
    <source>
        <dbReference type="ARBA" id="ARBA00023015"/>
    </source>
</evidence>
<dbReference type="SUPFAM" id="SSF46785">
    <property type="entry name" value="Winged helix' DNA-binding domain"/>
    <property type="match status" value="1"/>
</dbReference>
<evidence type="ECO:0000313" key="7">
    <source>
        <dbReference type="Proteomes" id="UP001321481"/>
    </source>
</evidence>
<reference evidence="6 7" key="1">
    <citation type="submission" date="2023-05" db="EMBL/GenBank/DDBJ databases">
        <title>Microbacterium dauci sp.nov., Isolated from Carrot Rhizosphere Soil.</title>
        <authorList>
            <person name="Xiao Z."/>
            <person name="Zheng J."/>
        </authorList>
    </citation>
    <scope>NUCLEOTIDE SEQUENCE [LARGE SCALE GENOMIC DNA]</scope>
    <source>
        <strain evidence="6 7">LX3-4</strain>
    </source>
</reference>